<feature type="region of interest" description="Disordered" evidence="1">
    <location>
        <begin position="1"/>
        <end position="85"/>
    </location>
</feature>
<gene>
    <name evidence="2" type="ORF">C8Q71DRAFT_846225</name>
</gene>
<dbReference type="RefSeq" id="XP_047782452.1">
    <property type="nucleotide sequence ID" value="XM_047926632.1"/>
</dbReference>
<evidence type="ECO:0000313" key="2">
    <source>
        <dbReference type="EMBL" id="KAH9840986.1"/>
    </source>
</evidence>
<proteinExistence type="predicted"/>
<protein>
    <submittedName>
        <fullName evidence="2">Uncharacterized protein</fullName>
    </submittedName>
</protein>
<evidence type="ECO:0000313" key="3">
    <source>
        <dbReference type="Proteomes" id="UP000814176"/>
    </source>
</evidence>
<name>A0ABQ8KT23_9APHY</name>
<dbReference type="Proteomes" id="UP000814176">
    <property type="component" value="Unassembled WGS sequence"/>
</dbReference>
<organism evidence="2 3">
    <name type="scientific">Rhodofomes roseus</name>
    <dbReference type="NCBI Taxonomy" id="34475"/>
    <lineage>
        <taxon>Eukaryota</taxon>
        <taxon>Fungi</taxon>
        <taxon>Dikarya</taxon>
        <taxon>Basidiomycota</taxon>
        <taxon>Agaricomycotina</taxon>
        <taxon>Agaricomycetes</taxon>
        <taxon>Polyporales</taxon>
        <taxon>Rhodofomes</taxon>
    </lineage>
</organism>
<keyword evidence="3" id="KW-1185">Reference proteome</keyword>
<comment type="caution">
    <text evidence="2">The sequence shown here is derived from an EMBL/GenBank/DDBJ whole genome shotgun (WGS) entry which is preliminary data.</text>
</comment>
<dbReference type="GeneID" id="72007364"/>
<dbReference type="EMBL" id="JADCUA010000004">
    <property type="protein sequence ID" value="KAH9840986.1"/>
    <property type="molecule type" value="Genomic_DNA"/>
</dbReference>
<reference evidence="2 3" key="1">
    <citation type="journal article" date="2021" name="Environ. Microbiol.">
        <title>Gene family expansions and transcriptome signatures uncover fungal adaptations to wood decay.</title>
        <authorList>
            <person name="Hage H."/>
            <person name="Miyauchi S."/>
            <person name="Viragh M."/>
            <person name="Drula E."/>
            <person name="Min B."/>
            <person name="Chaduli D."/>
            <person name="Navarro D."/>
            <person name="Favel A."/>
            <person name="Norest M."/>
            <person name="Lesage-Meessen L."/>
            <person name="Balint B."/>
            <person name="Merenyi Z."/>
            <person name="de Eugenio L."/>
            <person name="Morin E."/>
            <person name="Martinez A.T."/>
            <person name="Baldrian P."/>
            <person name="Stursova M."/>
            <person name="Martinez M.J."/>
            <person name="Novotny C."/>
            <person name="Magnuson J.K."/>
            <person name="Spatafora J.W."/>
            <person name="Maurice S."/>
            <person name="Pangilinan J."/>
            <person name="Andreopoulos W."/>
            <person name="LaButti K."/>
            <person name="Hundley H."/>
            <person name="Na H."/>
            <person name="Kuo A."/>
            <person name="Barry K."/>
            <person name="Lipzen A."/>
            <person name="Henrissat B."/>
            <person name="Riley R."/>
            <person name="Ahrendt S."/>
            <person name="Nagy L.G."/>
            <person name="Grigoriev I.V."/>
            <person name="Martin F."/>
            <person name="Rosso M.N."/>
        </authorList>
    </citation>
    <scope>NUCLEOTIDE SEQUENCE [LARGE SCALE GENOMIC DNA]</scope>
    <source>
        <strain evidence="2 3">CIRM-BRFM 1785</strain>
    </source>
</reference>
<evidence type="ECO:0000256" key="1">
    <source>
        <dbReference type="SAM" id="MobiDB-lite"/>
    </source>
</evidence>
<sequence>MLGERRVDLLTTGHPRPSPGSTSLRRDTLVQAQGRPPYDWTPSSQPRFDLLTTGHPRPSPGSTLRRRLPYDGTPSTHGFGHPQSGLLRGTDALSATRVLEVVLEGCPCLQSGVQGAMYEASSTMYEASSAMYEASSTMYEASSTMYEASSTMYEASSTMYEASSTMYEARGVMWRVARGRATMFRGSMYGVCGATFKACAARCMRPMPRCVRPQGSMSKAYVNDVWVLPAMYDASDAMCKSLPRCIRVRGSVLEAPEVMYEARSMGYGIH</sequence>
<accession>A0ABQ8KT23</accession>